<evidence type="ECO:0000256" key="1">
    <source>
        <dbReference type="SAM" id="Coils"/>
    </source>
</evidence>
<dbReference type="RefSeq" id="XP_043006798.1">
    <property type="nucleotide sequence ID" value="XM_043156983.1"/>
</dbReference>
<dbReference type="EMBL" id="CM032187">
    <property type="protein sequence ID" value="KAG7090328.1"/>
    <property type="molecule type" value="Genomic_DNA"/>
</dbReference>
<dbReference type="GeneID" id="66080999"/>
<dbReference type="PROSITE" id="PS50181">
    <property type="entry name" value="FBOX"/>
    <property type="match status" value="1"/>
</dbReference>
<dbReference type="InterPro" id="IPR036047">
    <property type="entry name" value="F-box-like_dom_sf"/>
</dbReference>
<keyword evidence="1" id="KW-0175">Coiled coil</keyword>
<evidence type="ECO:0000259" key="2">
    <source>
        <dbReference type="PROSITE" id="PS50181"/>
    </source>
</evidence>
<gene>
    <name evidence="3" type="ORF">E1B28_011924</name>
</gene>
<evidence type="ECO:0000313" key="3">
    <source>
        <dbReference type="EMBL" id="KAG7090328.1"/>
    </source>
</evidence>
<keyword evidence="4" id="KW-1185">Reference proteome</keyword>
<dbReference type="InterPro" id="IPR001810">
    <property type="entry name" value="F-box_dom"/>
</dbReference>
<dbReference type="AlphaFoldDB" id="A0A9P7RWJ8"/>
<comment type="caution">
    <text evidence="3">The sequence shown here is derived from an EMBL/GenBank/DDBJ whole genome shotgun (WGS) entry which is preliminary data.</text>
</comment>
<accession>A0A9P7RWJ8</accession>
<dbReference type="SUPFAM" id="SSF81383">
    <property type="entry name" value="F-box domain"/>
    <property type="match status" value="1"/>
</dbReference>
<reference evidence="3" key="1">
    <citation type="journal article" date="2021" name="Genome Biol. Evol.">
        <title>The assembled and annotated genome of the fairy-ring fungus Marasmius oreades.</title>
        <authorList>
            <person name="Hiltunen M."/>
            <person name="Ament-Velasquez S.L."/>
            <person name="Johannesson H."/>
        </authorList>
    </citation>
    <scope>NUCLEOTIDE SEQUENCE</scope>
    <source>
        <strain evidence="3">03SP1</strain>
    </source>
</reference>
<dbReference type="KEGG" id="more:E1B28_011924"/>
<evidence type="ECO:0000313" key="4">
    <source>
        <dbReference type="Proteomes" id="UP001049176"/>
    </source>
</evidence>
<feature type="coiled-coil region" evidence="1">
    <location>
        <begin position="248"/>
        <end position="275"/>
    </location>
</feature>
<feature type="domain" description="F-box" evidence="2">
    <location>
        <begin position="69"/>
        <end position="119"/>
    </location>
</feature>
<name>A0A9P7RWJ8_9AGAR</name>
<protein>
    <recommendedName>
        <fullName evidence="2">F-box domain-containing protein</fullName>
    </recommendedName>
</protein>
<organism evidence="3 4">
    <name type="scientific">Marasmius oreades</name>
    <name type="common">fairy-ring Marasmius</name>
    <dbReference type="NCBI Taxonomy" id="181124"/>
    <lineage>
        <taxon>Eukaryota</taxon>
        <taxon>Fungi</taxon>
        <taxon>Dikarya</taxon>
        <taxon>Basidiomycota</taxon>
        <taxon>Agaricomycotina</taxon>
        <taxon>Agaricomycetes</taxon>
        <taxon>Agaricomycetidae</taxon>
        <taxon>Agaricales</taxon>
        <taxon>Marasmiineae</taxon>
        <taxon>Marasmiaceae</taxon>
        <taxon>Marasmius</taxon>
    </lineage>
</organism>
<proteinExistence type="predicted"/>
<sequence length="307" mass="36451">MSSTHGKFEFGLDPVNKHHRWLMFAQAALGYGVQMNQRKGPLSWMYGMDSELRVNGHMKRFVGSRLPSLTSRNSVPLEILTKILTYLDLRSVMVMTVVSAKFYCFFFDKNSNTNFWRHYRVSFGFPSPPPDTTERDWSLGLFFAIHGVCDFCAGYSSPKKFWFRRRASICSDCVCDYATDEERDLRELDYTIPSFPVDFFREAYPKDDYPELEDDDYSVLPIWTEFWTPPEERFGLQPGGPRRDGPHRRLLYDDVDTLYEELRRAEKEARKEILKRWRRETEMETLINERVNIWGNELSQEHQFLYR</sequence>
<dbReference type="Proteomes" id="UP001049176">
    <property type="component" value="Chromosome 7"/>
</dbReference>